<dbReference type="InterPro" id="IPR023214">
    <property type="entry name" value="HAD_sf"/>
</dbReference>
<dbReference type="SUPFAM" id="SSF56784">
    <property type="entry name" value="HAD-like"/>
    <property type="match status" value="1"/>
</dbReference>
<gene>
    <name evidence="2" type="ORF">AAWM_08002</name>
</gene>
<comment type="caution">
    <text evidence="2">The sequence shown here is derived from an EMBL/GenBank/DDBJ whole genome shotgun (WGS) entry which is preliminary data.</text>
</comment>
<dbReference type="Gene3D" id="3.40.50.1000">
    <property type="entry name" value="HAD superfamily/HAD-like"/>
    <property type="match status" value="1"/>
</dbReference>
<dbReference type="InterPro" id="IPR036412">
    <property type="entry name" value="HAD-like_sf"/>
</dbReference>
<dbReference type="Pfam" id="PF00702">
    <property type="entry name" value="Hydrolase"/>
    <property type="match status" value="1"/>
</dbReference>
<dbReference type="PANTHER" id="PTHR43316:SF4">
    <property type="entry name" value="ACID DEHALOGENASE, PUTATIVE (AFU_ORTHOLOGUE AFUA_8G05870)-RELATED"/>
    <property type="match status" value="1"/>
</dbReference>
<protein>
    <submittedName>
        <fullName evidence="2">(S)-2-haloacid dehalogenase 4A</fullName>
    </submittedName>
</protein>
<proteinExistence type="predicted"/>
<dbReference type="InterPro" id="IPR051540">
    <property type="entry name" value="S-2-haloacid_dehalogenase"/>
</dbReference>
<name>A0A401L190_ASPAW</name>
<dbReference type="STRING" id="105351.A0A401L190"/>
<dbReference type="PANTHER" id="PTHR43316">
    <property type="entry name" value="HYDROLASE, HALOACID DELAHOGENASE-RELATED"/>
    <property type="match status" value="1"/>
</dbReference>
<dbReference type="EMBL" id="BDHI01000021">
    <property type="protein sequence ID" value="GCB25117.1"/>
    <property type="molecule type" value="Genomic_DNA"/>
</dbReference>
<keyword evidence="3" id="KW-1185">Reference proteome</keyword>
<dbReference type="Proteomes" id="UP000286921">
    <property type="component" value="Unassembled WGS sequence"/>
</dbReference>
<dbReference type="GO" id="GO:0016787">
    <property type="term" value="F:hydrolase activity"/>
    <property type="evidence" value="ECO:0007669"/>
    <property type="project" value="UniProtKB-KW"/>
</dbReference>
<dbReference type="InterPro" id="IPR023198">
    <property type="entry name" value="PGP-like_dom2"/>
</dbReference>
<evidence type="ECO:0000313" key="2">
    <source>
        <dbReference type="EMBL" id="GCB25117.1"/>
    </source>
</evidence>
<sequence>MTGSKNVVFDIVGTLVSYDVLFDAIDTQLGDRLRAEGIKPSLLGYTWIEVAEREYTYLSLSGQYKTFATCLELLFWRMLKMAGIQDPRSFATKSDLEFIMSRYAKLGLRPGAAECVTKLRDAGFTVWALTAGDAARVGGYFANAGLEWPAENLKSCDSQGIGKPDLRVYQPLFEQLSQHGQPWFAAGHMWDVSAARRAGGAYCTIWEKEPIVELFGEMEVMAETLPAMADKIIRGDAGSGSDIESDKNISFVLETPLAFYALHNNKILVLIPMITA</sequence>
<organism evidence="2 3">
    <name type="scientific">Aspergillus awamori</name>
    <name type="common">Black koji mold</name>
    <dbReference type="NCBI Taxonomy" id="105351"/>
    <lineage>
        <taxon>Eukaryota</taxon>
        <taxon>Fungi</taxon>
        <taxon>Dikarya</taxon>
        <taxon>Ascomycota</taxon>
        <taxon>Pezizomycotina</taxon>
        <taxon>Eurotiomycetes</taxon>
        <taxon>Eurotiomycetidae</taxon>
        <taxon>Eurotiales</taxon>
        <taxon>Aspergillaceae</taxon>
        <taxon>Aspergillus</taxon>
    </lineage>
</organism>
<evidence type="ECO:0000256" key="1">
    <source>
        <dbReference type="ARBA" id="ARBA00022801"/>
    </source>
</evidence>
<dbReference type="Gene3D" id="1.10.150.240">
    <property type="entry name" value="Putative phosphatase, domain 2"/>
    <property type="match status" value="1"/>
</dbReference>
<dbReference type="AlphaFoldDB" id="A0A401L190"/>
<reference evidence="2 3" key="1">
    <citation type="submission" date="2016-09" db="EMBL/GenBank/DDBJ databases">
        <title>Aspergillus awamori IFM 58123T.</title>
        <authorList>
            <person name="Kusuya Y."/>
            <person name="Shimizu M."/>
            <person name="Takahashi H."/>
            <person name="Yaguchi T."/>
        </authorList>
    </citation>
    <scope>NUCLEOTIDE SEQUENCE [LARGE SCALE GENOMIC DNA]</scope>
    <source>
        <strain evidence="2 3">IFM 58123</strain>
    </source>
</reference>
<keyword evidence="1" id="KW-0378">Hydrolase</keyword>
<accession>A0A401L190</accession>
<evidence type="ECO:0000313" key="3">
    <source>
        <dbReference type="Proteomes" id="UP000286921"/>
    </source>
</evidence>